<dbReference type="CDD" id="cd10563">
    <property type="entry name" value="CooF_like"/>
    <property type="match status" value="1"/>
</dbReference>
<evidence type="ECO:0000256" key="1">
    <source>
        <dbReference type="ARBA" id="ARBA00022448"/>
    </source>
</evidence>
<sequence length="147" mass="16311">MKRIRIDRDICVGCMSCSVACMLSHSETENIHQLDIDNLDNGSRNHIGVAADGKYVPIFCRHCDRPECTYTCMAGAMTKNLETGRVEYNSEKCASCFMCIMACPYGVLKADNRNHKTILKCDLCAGRDEPACINNCPTGAITFEEVE</sequence>
<evidence type="ECO:0000256" key="4">
    <source>
        <dbReference type="ARBA" id="ARBA00022737"/>
    </source>
</evidence>
<keyword evidence="2" id="KW-0004">4Fe-4S</keyword>
<proteinExistence type="predicted"/>
<dbReference type="RefSeq" id="WP_281834254.1">
    <property type="nucleotide sequence ID" value="NZ_BSDY01000004.1"/>
</dbReference>
<keyword evidence="6" id="KW-0408">Iron</keyword>
<evidence type="ECO:0000313" key="10">
    <source>
        <dbReference type="Proteomes" id="UP001144471"/>
    </source>
</evidence>
<organism evidence="9 10">
    <name type="scientific">Propionigenium maris DSM 9537</name>
    <dbReference type="NCBI Taxonomy" id="1123000"/>
    <lineage>
        <taxon>Bacteria</taxon>
        <taxon>Fusobacteriati</taxon>
        <taxon>Fusobacteriota</taxon>
        <taxon>Fusobacteriia</taxon>
        <taxon>Fusobacteriales</taxon>
        <taxon>Fusobacteriaceae</taxon>
        <taxon>Propionigenium</taxon>
    </lineage>
</organism>
<keyword evidence="3" id="KW-0479">Metal-binding</keyword>
<keyword evidence="1" id="KW-0813">Transport</keyword>
<protein>
    <submittedName>
        <fullName evidence="9">Nitrate reductase subunit beta</fullName>
    </submittedName>
</protein>
<comment type="caution">
    <text evidence="9">The sequence shown here is derived from an EMBL/GenBank/DDBJ whole genome shotgun (WGS) entry which is preliminary data.</text>
</comment>
<dbReference type="InterPro" id="IPR050954">
    <property type="entry name" value="ET_IronSulfur_Cluster-Binding"/>
</dbReference>
<dbReference type="PANTHER" id="PTHR43177">
    <property type="entry name" value="PROTEIN NRFC"/>
    <property type="match status" value="1"/>
</dbReference>
<name>A0A9W6GJY8_9FUSO</name>
<dbReference type="EMBL" id="BSDY01000004">
    <property type="protein sequence ID" value="GLI55648.1"/>
    <property type="molecule type" value="Genomic_DNA"/>
</dbReference>
<gene>
    <name evidence="9" type="ORF">PM10SUCC1_11620</name>
</gene>
<feature type="domain" description="4Fe-4S ferredoxin-type" evidence="8">
    <location>
        <begin position="84"/>
        <end position="113"/>
    </location>
</feature>
<evidence type="ECO:0000256" key="6">
    <source>
        <dbReference type="ARBA" id="ARBA00023004"/>
    </source>
</evidence>
<dbReference type="Pfam" id="PF13247">
    <property type="entry name" value="Fer4_11"/>
    <property type="match status" value="1"/>
</dbReference>
<dbReference type="InterPro" id="IPR017900">
    <property type="entry name" value="4Fe4S_Fe_S_CS"/>
</dbReference>
<dbReference type="PROSITE" id="PS51379">
    <property type="entry name" value="4FE4S_FER_2"/>
    <property type="match status" value="2"/>
</dbReference>
<dbReference type="PROSITE" id="PS00198">
    <property type="entry name" value="4FE4S_FER_1"/>
    <property type="match status" value="1"/>
</dbReference>
<evidence type="ECO:0000256" key="7">
    <source>
        <dbReference type="ARBA" id="ARBA00023014"/>
    </source>
</evidence>
<dbReference type="SUPFAM" id="SSF54862">
    <property type="entry name" value="4Fe-4S ferredoxins"/>
    <property type="match status" value="1"/>
</dbReference>
<keyword evidence="10" id="KW-1185">Reference proteome</keyword>
<dbReference type="AlphaFoldDB" id="A0A9W6GJY8"/>
<evidence type="ECO:0000259" key="8">
    <source>
        <dbReference type="PROSITE" id="PS51379"/>
    </source>
</evidence>
<keyword evidence="7" id="KW-0411">Iron-sulfur</keyword>
<accession>A0A9W6GJY8</accession>
<dbReference type="Gene3D" id="3.30.70.20">
    <property type="match status" value="2"/>
</dbReference>
<evidence type="ECO:0000256" key="3">
    <source>
        <dbReference type="ARBA" id="ARBA00022723"/>
    </source>
</evidence>
<dbReference type="GO" id="GO:0051539">
    <property type="term" value="F:4 iron, 4 sulfur cluster binding"/>
    <property type="evidence" value="ECO:0007669"/>
    <property type="project" value="UniProtKB-KW"/>
</dbReference>
<dbReference type="GO" id="GO:0046872">
    <property type="term" value="F:metal ion binding"/>
    <property type="evidence" value="ECO:0007669"/>
    <property type="project" value="UniProtKB-KW"/>
</dbReference>
<keyword evidence="5" id="KW-0249">Electron transport</keyword>
<dbReference type="InterPro" id="IPR017896">
    <property type="entry name" value="4Fe4S_Fe-S-bd"/>
</dbReference>
<dbReference type="Proteomes" id="UP001144471">
    <property type="component" value="Unassembled WGS sequence"/>
</dbReference>
<keyword evidence="4" id="KW-0677">Repeat</keyword>
<evidence type="ECO:0000256" key="2">
    <source>
        <dbReference type="ARBA" id="ARBA00022485"/>
    </source>
</evidence>
<evidence type="ECO:0000313" key="9">
    <source>
        <dbReference type="EMBL" id="GLI55648.1"/>
    </source>
</evidence>
<evidence type="ECO:0000256" key="5">
    <source>
        <dbReference type="ARBA" id="ARBA00022982"/>
    </source>
</evidence>
<reference evidence="9" key="1">
    <citation type="submission" date="2022-12" db="EMBL/GenBank/DDBJ databases">
        <title>Reference genome sequencing for broad-spectrum identification of bacterial and archaeal isolates by mass spectrometry.</title>
        <authorList>
            <person name="Sekiguchi Y."/>
            <person name="Tourlousse D.M."/>
        </authorList>
    </citation>
    <scope>NUCLEOTIDE SEQUENCE</scope>
    <source>
        <strain evidence="9">10succ1</strain>
    </source>
</reference>
<feature type="domain" description="4Fe-4S ferredoxin-type" evidence="8">
    <location>
        <begin position="2"/>
        <end position="31"/>
    </location>
</feature>
<dbReference type="PANTHER" id="PTHR43177:SF5">
    <property type="entry name" value="ANAEROBIC DIMETHYL SULFOXIDE REDUCTASE CHAIN B-RELATED"/>
    <property type="match status" value="1"/>
</dbReference>